<feature type="non-terminal residue" evidence="5">
    <location>
        <position position="1"/>
    </location>
</feature>
<comment type="caution">
    <text evidence="5">The sequence shown here is derived from an EMBL/GenBank/DDBJ whole genome shotgun (WGS) entry which is preliminary data.</text>
</comment>
<evidence type="ECO:0000256" key="4">
    <source>
        <dbReference type="SAM" id="Coils"/>
    </source>
</evidence>
<keyword evidence="6" id="KW-1185">Reference proteome</keyword>
<dbReference type="PANTHER" id="PTHR44156">
    <property type="entry name" value="SUPERNUMERARY LIMBS, ISOFORM B-RELATED"/>
    <property type="match status" value="1"/>
</dbReference>
<feature type="repeat" description="WD" evidence="3">
    <location>
        <begin position="316"/>
        <end position="342"/>
    </location>
</feature>
<name>X6P1V1_RETFI</name>
<gene>
    <name evidence="5" type="ORF">RFI_04998</name>
</gene>
<feature type="coiled-coil region" evidence="4">
    <location>
        <begin position="42"/>
        <end position="116"/>
    </location>
</feature>
<dbReference type="InterPro" id="IPR036322">
    <property type="entry name" value="WD40_repeat_dom_sf"/>
</dbReference>
<dbReference type="PROSITE" id="PS50294">
    <property type="entry name" value="WD_REPEATS_REGION"/>
    <property type="match status" value="4"/>
</dbReference>
<evidence type="ECO:0000313" key="5">
    <source>
        <dbReference type="EMBL" id="ETO32118.1"/>
    </source>
</evidence>
<accession>X6P1V1</accession>
<keyword evidence="2" id="KW-0677">Repeat</keyword>
<organism evidence="5 6">
    <name type="scientific">Reticulomyxa filosa</name>
    <dbReference type="NCBI Taxonomy" id="46433"/>
    <lineage>
        <taxon>Eukaryota</taxon>
        <taxon>Sar</taxon>
        <taxon>Rhizaria</taxon>
        <taxon>Retaria</taxon>
        <taxon>Foraminifera</taxon>
        <taxon>Monothalamids</taxon>
        <taxon>Reticulomyxidae</taxon>
        <taxon>Reticulomyxa</taxon>
    </lineage>
</organism>
<dbReference type="PRINTS" id="PR00320">
    <property type="entry name" value="GPROTEINBRPT"/>
</dbReference>
<dbReference type="SMART" id="SM00320">
    <property type="entry name" value="WD40"/>
    <property type="match status" value="6"/>
</dbReference>
<dbReference type="InterPro" id="IPR053299">
    <property type="entry name" value="ASTRA_WD_repeat"/>
</dbReference>
<dbReference type="AlphaFoldDB" id="X6P1V1"/>
<dbReference type="Pfam" id="PF00400">
    <property type="entry name" value="WD40"/>
    <property type="match status" value="6"/>
</dbReference>
<reference evidence="5 6" key="1">
    <citation type="journal article" date="2013" name="Curr. Biol.">
        <title>The Genome of the Foraminiferan Reticulomyxa filosa.</title>
        <authorList>
            <person name="Glockner G."/>
            <person name="Hulsmann N."/>
            <person name="Schleicher M."/>
            <person name="Noegel A.A."/>
            <person name="Eichinger L."/>
            <person name="Gallinger C."/>
            <person name="Pawlowski J."/>
            <person name="Sierra R."/>
            <person name="Euteneuer U."/>
            <person name="Pillet L."/>
            <person name="Moustafa A."/>
            <person name="Platzer M."/>
            <person name="Groth M."/>
            <person name="Szafranski K."/>
            <person name="Schliwa M."/>
        </authorList>
    </citation>
    <scope>NUCLEOTIDE SEQUENCE [LARGE SCALE GENOMIC DNA]</scope>
</reference>
<feature type="repeat" description="WD" evidence="3">
    <location>
        <begin position="194"/>
        <end position="241"/>
    </location>
</feature>
<feature type="repeat" description="WD" evidence="3">
    <location>
        <begin position="343"/>
        <end position="389"/>
    </location>
</feature>
<dbReference type="InterPro" id="IPR015943">
    <property type="entry name" value="WD40/YVTN_repeat-like_dom_sf"/>
</dbReference>
<dbReference type="Proteomes" id="UP000023152">
    <property type="component" value="Unassembled WGS sequence"/>
</dbReference>
<dbReference type="PROSITE" id="PS50231">
    <property type="entry name" value="RICIN_B_LECTIN"/>
    <property type="match status" value="1"/>
</dbReference>
<dbReference type="InterPro" id="IPR019775">
    <property type="entry name" value="WD40_repeat_CS"/>
</dbReference>
<proteinExistence type="predicted"/>
<keyword evidence="4" id="KW-0175">Coiled coil</keyword>
<dbReference type="InterPro" id="IPR001680">
    <property type="entry name" value="WD40_rpt"/>
</dbReference>
<evidence type="ECO:0008006" key="7">
    <source>
        <dbReference type="Google" id="ProtNLM"/>
    </source>
</evidence>
<evidence type="ECO:0000313" key="6">
    <source>
        <dbReference type="Proteomes" id="UP000023152"/>
    </source>
</evidence>
<dbReference type="PROSITE" id="PS00678">
    <property type="entry name" value="WD_REPEATS_1"/>
    <property type="match status" value="5"/>
</dbReference>
<sequence>NKLLIEIEKLKKDTKSKMKTIQTKDDENSKMKETIQRHLQIIQLKEKQVLEKEDEIKKMQKQYQQEKMKMNSCMEIIQTNFVEKEKQTLIRHEQFIKELKEKNTQLAQNYEKTIQQSNCKQKEEIQFANQHSYSVINFDLFRSAKLLKTCRGHTSVVSSMDYLSSDDGQFLCSGSLDQTVRVWDMNTSKQLKIFNGHFGYVWCVKFSPNHYYDNGRLTICSASSDKTIRFWDFETEKSIQILTGHADAINCIQFSPFNYGRYLCSGSADDTICLWDVRSCTLLHSFKGHTDNVLCVDFSSLQSSDASAGVETIGGNGYTICSGSSDNTVRLWDVETAKELTAFKGHEDIVWSVKYSQYGSGISGNIICSGSWDKTARLWDVRSKRQIQVFNRHKHAVTCIDCLSPINNSDNKIETGGSNIICSGSFDNTIQFWDIRTCKQLHTIKGRKHDRRVYSSSPFAFAFQTICSSYIFSNTRISKKFKVCFFPKSKQHRDCTQISSIYLVINELQKRKEQQ</sequence>
<dbReference type="InterPro" id="IPR020472">
    <property type="entry name" value="WD40_PAC1"/>
</dbReference>
<evidence type="ECO:0000256" key="1">
    <source>
        <dbReference type="ARBA" id="ARBA00022574"/>
    </source>
</evidence>
<evidence type="ECO:0000256" key="2">
    <source>
        <dbReference type="ARBA" id="ARBA00022737"/>
    </source>
</evidence>
<feature type="repeat" description="WD" evidence="3">
    <location>
        <begin position="150"/>
        <end position="193"/>
    </location>
</feature>
<dbReference type="PROSITE" id="PS50082">
    <property type="entry name" value="WD_REPEATS_2"/>
    <property type="match status" value="6"/>
</dbReference>
<feature type="repeat" description="WD" evidence="3">
    <location>
        <begin position="242"/>
        <end position="285"/>
    </location>
</feature>
<feature type="repeat" description="WD" evidence="3">
    <location>
        <begin position="418"/>
        <end position="443"/>
    </location>
</feature>
<dbReference type="SUPFAM" id="SSF50978">
    <property type="entry name" value="WD40 repeat-like"/>
    <property type="match status" value="1"/>
</dbReference>
<dbReference type="Gene3D" id="2.130.10.10">
    <property type="entry name" value="YVTN repeat-like/Quinoprotein amine dehydrogenase"/>
    <property type="match status" value="3"/>
</dbReference>
<dbReference type="CDD" id="cd00200">
    <property type="entry name" value="WD40"/>
    <property type="match status" value="1"/>
</dbReference>
<protein>
    <recommendedName>
        <fullName evidence="7">G-protein beta WD-40 repeats containing protein</fullName>
    </recommendedName>
</protein>
<evidence type="ECO:0000256" key="3">
    <source>
        <dbReference type="PROSITE-ProRule" id="PRU00221"/>
    </source>
</evidence>
<keyword evidence="1 3" id="KW-0853">WD repeat</keyword>
<dbReference type="EMBL" id="ASPP01004471">
    <property type="protein sequence ID" value="ETO32118.1"/>
    <property type="molecule type" value="Genomic_DNA"/>
</dbReference>